<name>A0A235F5U1_9BACL</name>
<dbReference type="SUPFAM" id="SSF56601">
    <property type="entry name" value="beta-lactamase/transpeptidase-like"/>
    <property type="match status" value="1"/>
</dbReference>
<dbReference type="OrthoDB" id="2835798at2"/>
<dbReference type="RefSeq" id="WP_094253604.1">
    <property type="nucleotide sequence ID" value="NZ_JBHLXL010000002.1"/>
</dbReference>
<protein>
    <recommendedName>
        <fullName evidence="1">Beta-lactamase class A catalytic domain-containing protein</fullName>
    </recommendedName>
</protein>
<dbReference type="Proteomes" id="UP000215059">
    <property type="component" value="Unassembled WGS sequence"/>
</dbReference>
<dbReference type="InterPro" id="IPR012338">
    <property type="entry name" value="Beta-lactam/transpept-like"/>
</dbReference>
<dbReference type="Gene3D" id="3.40.710.10">
    <property type="entry name" value="DD-peptidase/beta-lactamase superfamily"/>
    <property type="match status" value="1"/>
</dbReference>
<dbReference type="InterPro" id="IPR045155">
    <property type="entry name" value="Beta-lactam_cat"/>
</dbReference>
<proteinExistence type="predicted"/>
<dbReference type="GO" id="GO:0030655">
    <property type="term" value="P:beta-lactam antibiotic catabolic process"/>
    <property type="evidence" value="ECO:0007669"/>
    <property type="project" value="InterPro"/>
</dbReference>
<dbReference type="Pfam" id="PF13354">
    <property type="entry name" value="Beta-lactamase2"/>
    <property type="match status" value="1"/>
</dbReference>
<evidence type="ECO:0000259" key="1">
    <source>
        <dbReference type="Pfam" id="PF13354"/>
    </source>
</evidence>
<accession>A0A235F5U1</accession>
<comment type="caution">
    <text evidence="2">The sequence shown here is derived from an EMBL/GenBank/DDBJ whole genome shotgun (WGS) entry which is preliminary data.</text>
</comment>
<dbReference type="AlphaFoldDB" id="A0A235F5U1"/>
<evidence type="ECO:0000313" key="3">
    <source>
        <dbReference type="Proteomes" id="UP000215059"/>
    </source>
</evidence>
<keyword evidence="3" id="KW-1185">Reference proteome</keyword>
<dbReference type="GO" id="GO:0008800">
    <property type="term" value="F:beta-lactamase activity"/>
    <property type="evidence" value="ECO:0007669"/>
    <property type="project" value="InterPro"/>
</dbReference>
<sequence>MDIITRLEELKGSAGLIVFSTKDQQVIVSANSSLSVPLASAAKVALGFCIGKWVEEGLFQWDNMVEDIVFDANEDSKELYPHFQGRSALPLKDAVEVMIACHDHKVADRLALFCGGWEKVNHHIRRYYTSIHITDNPLDNHNCGELQDVFHLLQTVFQEYKINPMIWAPIINGLVRQQGYSENIPKHQLNHMTGGMLNALVNVGILGEFHQHPLLYVFGAKNLPDRRQHSSADHLVTDLLHHIYQEYLKQDLNISVTK</sequence>
<evidence type="ECO:0000313" key="2">
    <source>
        <dbReference type="EMBL" id="OYD56588.1"/>
    </source>
</evidence>
<gene>
    <name evidence="2" type="ORF">CGZ90_16380</name>
</gene>
<organism evidence="2 3">
    <name type="scientific">Fictibacillus aquaticus</name>
    <dbReference type="NCBI Taxonomy" id="2021314"/>
    <lineage>
        <taxon>Bacteria</taxon>
        <taxon>Bacillati</taxon>
        <taxon>Bacillota</taxon>
        <taxon>Bacilli</taxon>
        <taxon>Bacillales</taxon>
        <taxon>Fictibacillaceae</taxon>
        <taxon>Fictibacillus</taxon>
    </lineage>
</organism>
<feature type="domain" description="Beta-lactamase class A catalytic" evidence="1">
    <location>
        <begin position="22"/>
        <end position="208"/>
    </location>
</feature>
<dbReference type="EMBL" id="NOII01000011">
    <property type="protein sequence ID" value="OYD56588.1"/>
    <property type="molecule type" value="Genomic_DNA"/>
</dbReference>
<reference evidence="2 3" key="1">
    <citation type="submission" date="2017-07" db="EMBL/GenBank/DDBJ databases">
        <title>Fictibacillus sp. nov. GDSW-R2A3 Genome sequencing and assembly.</title>
        <authorList>
            <person name="Mayilraj S."/>
        </authorList>
    </citation>
    <scope>NUCLEOTIDE SEQUENCE [LARGE SCALE GENOMIC DNA]</scope>
    <source>
        <strain evidence="2 3">GDSW-R2A3</strain>
    </source>
</reference>